<name>A0ABY4RG70_9BACL</name>
<dbReference type="RefSeq" id="WP_249863403.1">
    <property type="nucleotide sequence ID" value="NZ_CP027059.1"/>
</dbReference>
<evidence type="ECO:0000313" key="3">
    <source>
        <dbReference type="Proteomes" id="UP001057134"/>
    </source>
</evidence>
<sequence>MQETIQRELKKVINQLLNLKRPDNESQLKELSDEGKALGYFPRDFGMDEWDWPQGIGLYGLNKLTNQEGFDGGYREFFLNWSNEQIERGLPLKNVNTTAPLLTLMDLPSIEKLALEWMQWVERECPRTKENGIQHVTSGNTSKFELNLHDQEIWIDTLFMVVLFTAKMGKKYNNAAWMNEAAYQFALHIQYIFSPENSLFFHGYDFNNLNNFSAAHWCRGNSWFTLAAPEFLEIMQDSMTAESRELIFGTYKAQVDKLVELQHESGLWHTLLDDRDSYTEVSGSAAITAGILKGIRLGLLDASYLEPCRNAVAAVLKNISEDGTVLNVSAGTPICESKEDYKKIVFAPTAYGQALVIVLLAEALYHPEL</sequence>
<organism evidence="2 3">
    <name type="scientific">Paenibacillus konkukensis</name>
    <dbReference type="NCBI Taxonomy" id="2020716"/>
    <lineage>
        <taxon>Bacteria</taxon>
        <taxon>Bacillati</taxon>
        <taxon>Bacillota</taxon>
        <taxon>Bacilli</taxon>
        <taxon>Bacillales</taxon>
        <taxon>Paenibacillaceae</taxon>
        <taxon>Paenibacillus</taxon>
    </lineage>
</organism>
<evidence type="ECO:0000313" key="2">
    <source>
        <dbReference type="EMBL" id="UQZ81150.1"/>
    </source>
</evidence>
<dbReference type="GO" id="GO:0102211">
    <property type="term" value="F:unsaturated rhamnogalacturonyl hydrolase activity"/>
    <property type="evidence" value="ECO:0007669"/>
    <property type="project" value="UniProtKB-EC"/>
</dbReference>
<dbReference type="Proteomes" id="UP001057134">
    <property type="component" value="Chromosome"/>
</dbReference>
<dbReference type="EC" id="3.2.1.172" evidence="2"/>
<dbReference type="SUPFAM" id="SSF48208">
    <property type="entry name" value="Six-hairpin glycosidases"/>
    <property type="match status" value="1"/>
</dbReference>
<dbReference type="InterPro" id="IPR052043">
    <property type="entry name" value="PolySaccharide_Degr_Enz"/>
</dbReference>
<dbReference type="InterPro" id="IPR010905">
    <property type="entry name" value="Glyco_hydro_88"/>
</dbReference>
<reference evidence="2" key="1">
    <citation type="submission" date="2018-02" db="EMBL/GenBank/DDBJ databases">
        <authorList>
            <person name="Kim S.-K."/>
            <person name="Jung H.-I."/>
            <person name="Lee S.-W."/>
        </authorList>
    </citation>
    <scope>NUCLEOTIDE SEQUENCE</scope>
    <source>
        <strain evidence="2">SK3146</strain>
    </source>
</reference>
<dbReference type="InterPro" id="IPR012341">
    <property type="entry name" value="6hp_glycosidase-like_sf"/>
</dbReference>
<evidence type="ECO:0000256" key="1">
    <source>
        <dbReference type="ARBA" id="ARBA00022801"/>
    </source>
</evidence>
<protein>
    <submittedName>
        <fullName evidence="2">Unsaturated rhamnogalacturonyl hydrolase YesR</fullName>
        <ecNumber evidence="2">3.2.1.172</ecNumber>
    </submittedName>
</protein>
<gene>
    <name evidence="2" type="primary">yesR_1</name>
    <name evidence="2" type="ORF">SK3146_00306</name>
</gene>
<dbReference type="EMBL" id="CP027059">
    <property type="protein sequence ID" value="UQZ81150.1"/>
    <property type="molecule type" value="Genomic_DNA"/>
</dbReference>
<dbReference type="PANTHER" id="PTHR33886">
    <property type="entry name" value="UNSATURATED RHAMNOGALACTURONAN HYDROLASE (EUROFUNG)"/>
    <property type="match status" value="1"/>
</dbReference>
<dbReference type="Gene3D" id="1.50.10.10">
    <property type="match status" value="1"/>
</dbReference>
<dbReference type="PANTHER" id="PTHR33886:SF8">
    <property type="entry name" value="UNSATURATED RHAMNOGALACTURONAN HYDROLASE (EUROFUNG)"/>
    <property type="match status" value="1"/>
</dbReference>
<accession>A0ABY4RG70</accession>
<dbReference type="Pfam" id="PF07470">
    <property type="entry name" value="Glyco_hydro_88"/>
    <property type="match status" value="1"/>
</dbReference>
<dbReference type="InterPro" id="IPR008928">
    <property type="entry name" value="6-hairpin_glycosidase_sf"/>
</dbReference>
<reference evidence="2" key="2">
    <citation type="journal article" date="2021" name="J Anim Sci Technol">
        <title>Complete genome sequence of Paenibacillus konkukensis sp. nov. SK3146 as a potential probiotic strain.</title>
        <authorList>
            <person name="Jung H.I."/>
            <person name="Park S."/>
            <person name="Niu K.M."/>
            <person name="Lee S.W."/>
            <person name="Kothari D."/>
            <person name="Yi K.J."/>
            <person name="Kim S.K."/>
        </authorList>
    </citation>
    <scope>NUCLEOTIDE SEQUENCE</scope>
    <source>
        <strain evidence="2">SK3146</strain>
    </source>
</reference>
<proteinExistence type="predicted"/>
<keyword evidence="1 2" id="KW-0378">Hydrolase</keyword>
<keyword evidence="2" id="KW-0326">Glycosidase</keyword>
<keyword evidence="3" id="KW-1185">Reference proteome</keyword>